<dbReference type="SUPFAM" id="SSF52833">
    <property type="entry name" value="Thioredoxin-like"/>
    <property type="match status" value="1"/>
</dbReference>
<evidence type="ECO:0000256" key="1">
    <source>
        <dbReference type="ARBA" id="ARBA00007198"/>
    </source>
</evidence>
<dbReference type="AlphaFoldDB" id="A0A4Y8PJ78"/>
<protein>
    <submittedName>
        <fullName evidence="3">Glutaredoxin</fullName>
    </submittedName>
</protein>
<dbReference type="InterPro" id="IPR006660">
    <property type="entry name" value="Arsenate_reductase-like"/>
</dbReference>
<sequence length="121" mass="14084">MDKFLIYIKPTCSTCRKAVAILEELKVDCEKIDYFAHPLSKEKWATILKKMDIQPSELLRTKEEAYSKLGLGHRVLTTELILDVIVDHPELIQRPIVEYKDKAILGRPPEKIREFVLSFRS</sequence>
<reference evidence="3 4" key="1">
    <citation type="submission" date="2016-05" db="EMBL/GenBank/DDBJ databases">
        <title>Diversity and Homogeneity among Thermoacidophilic Verrucomicrobia Methanotrophs Linked with Geographical Origin.</title>
        <authorList>
            <person name="Erikstad H.-A."/>
            <person name="Smestad N.B."/>
            <person name="Ceballos R.M."/>
            <person name="Birkeland N.-K."/>
        </authorList>
    </citation>
    <scope>NUCLEOTIDE SEQUENCE [LARGE SCALE GENOMIC DNA]</scope>
    <source>
        <strain evidence="3 4">Phi</strain>
    </source>
</reference>
<dbReference type="PANTHER" id="PTHR30041:SF4">
    <property type="entry name" value="ARSENATE REDUCTASE"/>
    <property type="match status" value="1"/>
</dbReference>
<dbReference type="PROSITE" id="PS51353">
    <property type="entry name" value="ARSC"/>
    <property type="match status" value="1"/>
</dbReference>
<name>A0A4Y8PJ78_9BACT</name>
<evidence type="ECO:0000313" key="4">
    <source>
        <dbReference type="Proteomes" id="UP000297713"/>
    </source>
</evidence>
<dbReference type="EMBL" id="LXQC01000068">
    <property type="protein sequence ID" value="TFE71548.1"/>
    <property type="molecule type" value="Genomic_DNA"/>
</dbReference>
<dbReference type="PANTHER" id="PTHR30041">
    <property type="entry name" value="ARSENATE REDUCTASE"/>
    <property type="match status" value="1"/>
</dbReference>
<evidence type="ECO:0000313" key="3">
    <source>
        <dbReference type="EMBL" id="TFE71548.1"/>
    </source>
</evidence>
<dbReference type="RefSeq" id="WP_134439213.1">
    <property type="nucleotide sequence ID" value="NZ_LXQC01000068.1"/>
</dbReference>
<organism evidence="3 4">
    <name type="scientific">Methylacidiphilum caldifontis</name>
    <dbReference type="NCBI Taxonomy" id="2795386"/>
    <lineage>
        <taxon>Bacteria</taxon>
        <taxon>Pseudomonadati</taxon>
        <taxon>Verrucomicrobiota</taxon>
        <taxon>Methylacidiphilae</taxon>
        <taxon>Methylacidiphilales</taxon>
        <taxon>Methylacidiphilaceae</taxon>
        <taxon>Methylacidiphilum (ex Ratnadevi et al. 2023)</taxon>
    </lineage>
</organism>
<accession>A0A4Y8PJ78</accession>
<dbReference type="Pfam" id="PF03960">
    <property type="entry name" value="ArsC"/>
    <property type="match status" value="1"/>
</dbReference>
<dbReference type="InterPro" id="IPR036249">
    <property type="entry name" value="Thioredoxin-like_sf"/>
</dbReference>
<proteinExistence type="inferred from homology"/>
<keyword evidence="4" id="KW-1185">Reference proteome</keyword>
<evidence type="ECO:0000256" key="2">
    <source>
        <dbReference type="PROSITE-ProRule" id="PRU01282"/>
    </source>
</evidence>
<dbReference type="Proteomes" id="UP000297713">
    <property type="component" value="Unassembled WGS sequence"/>
</dbReference>
<comment type="similarity">
    <text evidence="1 2">Belongs to the ArsC family.</text>
</comment>
<dbReference type="Gene3D" id="3.40.30.10">
    <property type="entry name" value="Glutaredoxin"/>
    <property type="match status" value="1"/>
</dbReference>
<comment type="caution">
    <text evidence="3">The sequence shown here is derived from an EMBL/GenBank/DDBJ whole genome shotgun (WGS) entry which is preliminary data.</text>
</comment>
<dbReference type="OrthoDB" id="9794155at2"/>
<gene>
    <name evidence="3" type="ORF">A7Q10_04435</name>
</gene>